<accession>A0ABQ9JZ29</accession>
<name>A0ABQ9JZ29_9CUCU</name>
<dbReference type="Proteomes" id="UP001162164">
    <property type="component" value="Unassembled WGS sequence"/>
</dbReference>
<dbReference type="EMBL" id="JAPWTJ010000102">
    <property type="protein sequence ID" value="KAJ8982869.1"/>
    <property type="molecule type" value="Genomic_DNA"/>
</dbReference>
<proteinExistence type="predicted"/>
<protein>
    <submittedName>
        <fullName evidence="2">Uncharacterized protein</fullName>
    </submittedName>
</protein>
<keyword evidence="3" id="KW-1185">Reference proteome</keyword>
<feature type="compositionally biased region" description="Basic and acidic residues" evidence="1">
    <location>
        <begin position="63"/>
        <end position="72"/>
    </location>
</feature>
<gene>
    <name evidence="2" type="ORF">NQ317_006419</name>
</gene>
<evidence type="ECO:0000313" key="2">
    <source>
        <dbReference type="EMBL" id="KAJ8982869.1"/>
    </source>
</evidence>
<reference evidence="2" key="1">
    <citation type="journal article" date="2023" name="Insect Mol. Biol.">
        <title>Genome sequencing provides insights into the evolution of gene families encoding plant cell wall-degrading enzymes in longhorned beetles.</title>
        <authorList>
            <person name="Shin N.R."/>
            <person name="Okamura Y."/>
            <person name="Kirsch R."/>
            <person name="Pauchet Y."/>
        </authorList>
    </citation>
    <scope>NUCLEOTIDE SEQUENCE</scope>
    <source>
        <strain evidence="2">MMC_N1</strain>
    </source>
</reference>
<evidence type="ECO:0000313" key="3">
    <source>
        <dbReference type="Proteomes" id="UP001162164"/>
    </source>
</evidence>
<feature type="region of interest" description="Disordered" evidence="1">
    <location>
        <begin position="52"/>
        <end position="72"/>
    </location>
</feature>
<sequence>MCPPNSRKGCKQVSSDNDESNCFVCENPKTNAKYTQCSYKSKKEPVNFYQGNSAKYSMPQKGESGRYKRYAGKDEDTDPYTFIKK</sequence>
<evidence type="ECO:0000256" key="1">
    <source>
        <dbReference type="SAM" id="MobiDB-lite"/>
    </source>
</evidence>
<comment type="caution">
    <text evidence="2">The sequence shown here is derived from an EMBL/GenBank/DDBJ whole genome shotgun (WGS) entry which is preliminary data.</text>
</comment>
<organism evidence="2 3">
    <name type="scientific">Molorchus minor</name>
    <dbReference type="NCBI Taxonomy" id="1323400"/>
    <lineage>
        <taxon>Eukaryota</taxon>
        <taxon>Metazoa</taxon>
        <taxon>Ecdysozoa</taxon>
        <taxon>Arthropoda</taxon>
        <taxon>Hexapoda</taxon>
        <taxon>Insecta</taxon>
        <taxon>Pterygota</taxon>
        <taxon>Neoptera</taxon>
        <taxon>Endopterygota</taxon>
        <taxon>Coleoptera</taxon>
        <taxon>Polyphaga</taxon>
        <taxon>Cucujiformia</taxon>
        <taxon>Chrysomeloidea</taxon>
        <taxon>Cerambycidae</taxon>
        <taxon>Lamiinae</taxon>
        <taxon>Monochamini</taxon>
        <taxon>Molorchus</taxon>
    </lineage>
</organism>